<evidence type="ECO:0000313" key="2">
    <source>
        <dbReference type="EMBL" id="SPO27021.1"/>
    </source>
</evidence>
<evidence type="ECO:0000313" key="3">
    <source>
        <dbReference type="Proteomes" id="UP000324022"/>
    </source>
</evidence>
<name>A0A5C3EBJ1_9BASI</name>
<dbReference type="EMBL" id="OOIN01000016">
    <property type="protein sequence ID" value="SPO27021.1"/>
    <property type="molecule type" value="Genomic_DNA"/>
</dbReference>
<evidence type="ECO:0000256" key="1">
    <source>
        <dbReference type="SAM" id="MobiDB-lite"/>
    </source>
</evidence>
<dbReference type="Proteomes" id="UP000324022">
    <property type="component" value="Unassembled WGS sequence"/>
</dbReference>
<feature type="region of interest" description="Disordered" evidence="1">
    <location>
        <begin position="1"/>
        <end position="23"/>
    </location>
</feature>
<protein>
    <submittedName>
        <fullName evidence="2">Uncharacterized protein</fullName>
    </submittedName>
</protein>
<feature type="region of interest" description="Disordered" evidence="1">
    <location>
        <begin position="103"/>
        <end position="141"/>
    </location>
</feature>
<gene>
    <name evidence="2" type="ORF">UTRI_10482_B</name>
</gene>
<dbReference type="AlphaFoldDB" id="A0A5C3EBJ1"/>
<proteinExistence type="predicted"/>
<feature type="compositionally biased region" description="Basic and acidic residues" evidence="1">
    <location>
        <begin position="103"/>
        <end position="114"/>
    </location>
</feature>
<keyword evidence="3" id="KW-1185">Reference proteome</keyword>
<accession>A0A5C3EBJ1</accession>
<feature type="compositionally biased region" description="Polar residues" evidence="1">
    <location>
        <begin position="11"/>
        <end position="23"/>
    </location>
</feature>
<reference evidence="2 3" key="1">
    <citation type="submission" date="2018-03" db="EMBL/GenBank/DDBJ databases">
        <authorList>
            <person name="Guldener U."/>
        </authorList>
    </citation>
    <scope>NUCLEOTIDE SEQUENCE [LARGE SCALE GENOMIC DNA]</scope>
    <source>
        <strain evidence="2 3">NBRC100155</strain>
    </source>
</reference>
<sequence>MLALPPHNADTKQQTGSSQANTVQRRRIMKSSLLVALLAIVASVATVNSAPLSLPLKAVEEAAKDVGSKASSSGTTDEIAEVQARLARLKIVKQRPEEILEEDITIHRPGRQDRLPPQFAWGQNRQYSRGPGRGFPSSTKY</sequence>
<organism evidence="2 3">
    <name type="scientific">Ustilago trichophora</name>
    <dbReference type="NCBI Taxonomy" id="86804"/>
    <lineage>
        <taxon>Eukaryota</taxon>
        <taxon>Fungi</taxon>
        <taxon>Dikarya</taxon>
        <taxon>Basidiomycota</taxon>
        <taxon>Ustilaginomycotina</taxon>
        <taxon>Ustilaginomycetes</taxon>
        <taxon>Ustilaginales</taxon>
        <taxon>Ustilaginaceae</taxon>
        <taxon>Ustilago</taxon>
    </lineage>
</organism>